<dbReference type="PANTHER" id="PTHR34814:SF1">
    <property type="entry name" value="NITROSOGUANIDINE RESISTANCE PROTEIN SNG1"/>
    <property type="match status" value="1"/>
</dbReference>
<keyword evidence="2" id="KW-0812">Transmembrane</keyword>
<evidence type="ECO:0000313" key="5">
    <source>
        <dbReference type="Proteomes" id="UP000761534"/>
    </source>
</evidence>
<evidence type="ECO:0000259" key="3">
    <source>
        <dbReference type="Pfam" id="PF12051"/>
    </source>
</evidence>
<gene>
    <name evidence="4" type="ORF">TRICI_004473</name>
</gene>
<feature type="transmembrane region" description="Helical" evidence="2">
    <location>
        <begin position="351"/>
        <end position="372"/>
    </location>
</feature>
<dbReference type="EMBL" id="SWFS01000338">
    <property type="protein sequence ID" value="KAA8909508.1"/>
    <property type="molecule type" value="Genomic_DNA"/>
</dbReference>
<protein>
    <recommendedName>
        <fullName evidence="3">DUF3533 domain-containing protein</fullName>
    </recommendedName>
</protein>
<sequence length="450" mass="51127">MSGEYRRESSEGETTQTDNEKQDNGGPKGIFHPELGDARKKVSLSFGGIYVLYGVMILAILSIYWGSLYQRESRTTNLNILVVNWDDKESSEYLRDNDIRPVVGDAVLQSITQVSKVLGWEVRDDLNQSNIDYVYHLVHQRRAWGAVIVHPNATEQLHRAMVTANRTFVPEGLIEAVYEQATDMTATESYVVPGFYQLQTAFQKYVSDAIYEPLLESLSNDQKTDLIRNAPNTINQPISIEVKDNLPTQSMLLMAPLQIGLIYLIILSFFQFNCSITIHMNFIGKLKQTHYIFYRWFSAQVSYFVISLFYSLLTLAFQVDTGFTFGKSGFLVFWMFNFLGMSAVGGANENVALVLFAYFPPALGFWLLFWVISNISPAYGPIQLCPEFYRYGYAFPIYNVLEATRVVLCNTTKRTLGRHIGVLIAWIAVNSLVLPVALKINARKMMKSKK</sequence>
<dbReference type="InterPro" id="IPR022703">
    <property type="entry name" value="DUF3533"/>
</dbReference>
<keyword evidence="2" id="KW-0472">Membrane</keyword>
<comment type="caution">
    <text evidence="4">The sequence shown here is derived from an EMBL/GenBank/DDBJ whole genome shotgun (WGS) entry which is preliminary data.</text>
</comment>
<evidence type="ECO:0000256" key="2">
    <source>
        <dbReference type="SAM" id="Phobius"/>
    </source>
</evidence>
<keyword evidence="5" id="KW-1185">Reference proteome</keyword>
<feature type="transmembrane region" description="Helical" evidence="2">
    <location>
        <begin position="44"/>
        <end position="65"/>
    </location>
</feature>
<dbReference type="VEuPathDB" id="FungiDB:TRICI_004473"/>
<feature type="transmembrane region" description="Helical" evidence="2">
    <location>
        <begin position="293"/>
        <end position="313"/>
    </location>
</feature>
<feature type="compositionally biased region" description="Basic and acidic residues" evidence="1">
    <location>
        <begin position="1"/>
        <end position="10"/>
    </location>
</feature>
<dbReference type="AlphaFoldDB" id="A0A642V748"/>
<proteinExistence type="predicted"/>
<evidence type="ECO:0000256" key="1">
    <source>
        <dbReference type="SAM" id="MobiDB-lite"/>
    </source>
</evidence>
<feature type="transmembrane region" description="Helical" evidence="2">
    <location>
        <begin position="325"/>
        <end position="344"/>
    </location>
</feature>
<feature type="transmembrane region" description="Helical" evidence="2">
    <location>
        <begin position="420"/>
        <end position="440"/>
    </location>
</feature>
<dbReference type="Pfam" id="PF12051">
    <property type="entry name" value="DUF3533"/>
    <property type="match status" value="1"/>
</dbReference>
<dbReference type="PANTHER" id="PTHR34814">
    <property type="entry name" value="NITROSOGUANIDINE RESISTANCE PROTEIN SNG1"/>
    <property type="match status" value="1"/>
</dbReference>
<feature type="domain" description="DUF3533" evidence="3">
    <location>
        <begin position="50"/>
        <end position="431"/>
    </location>
</feature>
<dbReference type="Proteomes" id="UP000761534">
    <property type="component" value="Unassembled WGS sequence"/>
</dbReference>
<name>A0A642V748_9ASCO</name>
<feature type="transmembrane region" description="Helical" evidence="2">
    <location>
        <begin position="251"/>
        <end position="272"/>
    </location>
</feature>
<dbReference type="GO" id="GO:0016020">
    <property type="term" value="C:membrane"/>
    <property type="evidence" value="ECO:0007669"/>
    <property type="project" value="TreeGrafter"/>
</dbReference>
<evidence type="ECO:0000313" key="4">
    <source>
        <dbReference type="EMBL" id="KAA8909508.1"/>
    </source>
</evidence>
<organism evidence="4 5">
    <name type="scientific">Trichomonascus ciferrii</name>
    <dbReference type="NCBI Taxonomy" id="44093"/>
    <lineage>
        <taxon>Eukaryota</taxon>
        <taxon>Fungi</taxon>
        <taxon>Dikarya</taxon>
        <taxon>Ascomycota</taxon>
        <taxon>Saccharomycotina</taxon>
        <taxon>Dipodascomycetes</taxon>
        <taxon>Dipodascales</taxon>
        <taxon>Trichomonascaceae</taxon>
        <taxon>Trichomonascus</taxon>
        <taxon>Trichomonascus ciferrii complex</taxon>
    </lineage>
</organism>
<accession>A0A642V748</accession>
<dbReference type="InterPro" id="IPR053001">
    <property type="entry name" value="MNNG_permease-like"/>
</dbReference>
<keyword evidence="2" id="KW-1133">Transmembrane helix</keyword>
<reference evidence="4" key="1">
    <citation type="journal article" date="2019" name="G3 (Bethesda)">
        <title>Genome Assemblies of Two Rare Opportunistic Yeast Pathogens: Diutina rugosa (syn. Candida rugosa) and Trichomonascus ciferrii (syn. Candida ciferrii).</title>
        <authorList>
            <person name="Mixao V."/>
            <person name="Saus E."/>
            <person name="Hansen A.P."/>
            <person name="Lass-Florl C."/>
            <person name="Gabaldon T."/>
        </authorList>
    </citation>
    <scope>NUCLEOTIDE SEQUENCE</scope>
    <source>
        <strain evidence="4">CBS 4856</strain>
    </source>
</reference>
<feature type="region of interest" description="Disordered" evidence="1">
    <location>
        <begin position="1"/>
        <end position="32"/>
    </location>
</feature>
<dbReference type="OrthoDB" id="2140105at2759"/>